<dbReference type="GO" id="GO:0005737">
    <property type="term" value="C:cytoplasm"/>
    <property type="evidence" value="ECO:0007669"/>
    <property type="project" value="UniProtKB-SubCell"/>
</dbReference>
<accession>A0A3D9K9S7</accession>
<dbReference type="InterPro" id="IPR022634">
    <property type="entry name" value="DNA_polIII_beta_N"/>
</dbReference>
<dbReference type="Gene3D" id="3.70.10.10">
    <property type="match status" value="1"/>
</dbReference>
<comment type="similarity">
    <text evidence="2 10">Belongs to the beta sliding clamp family.</text>
</comment>
<dbReference type="InterPro" id="IPR022637">
    <property type="entry name" value="DNA_polIII_beta_cen"/>
</dbReference>
<dbReference type="GO" id="GO:0003677">
    <property type="term" value="F:DNA binding"/>
    <property type="evidence" value="ECO:0007669"/>
    <property type="project" value="UniProtKB-UniRule"/>
</dbReference>
<evidence type="ECO:0000313" key="14">
    <source>
        <dbReference type="EMBL" id="RED83274.1"/>
    </source>
</evidence>
<name>A0A3D9K9S7_9BACL</name>
<dbReference type="SUPFAM" id="SSF55979">
    <property type="entry name" value="DNA clamp"/>
    <property type="match status" value="3"/>
</dbReference>
<evidence type="ECO:0000256" key="6">
    <source>
        <dbReference type="ARBA" id="ARBA00022695"/>
    </source>
</evidence>
<keyword evidence="9" id="KW-0238">DNA-binding</keyword>
<dbReference type="InterPro" id="IPR046938">
    <property type="entry name" value="DNA_clamp_sf"/>
</dbReference>
<keyword evidence="6 10" id="KW-0548">Nucleotidyltransferase</keyword>
<evidence type="ECO:0000256" key="3">
    <source>
        <dbReference type="ARBA" id="ARBA00021035"/>
    </source>
</evidence>
<dbReference type="CDD" id="cd00140">
    <property type="entry name" value="beta_clamp"/>
    <property type="match status" value="1"/>
</dbReference>
<reference evidence="14 15" key="1">
    <citation type="submission" date="2018-07" db="EMBL/GenBank/DDBJ databases">
        <title>Genomic Encyclopedia of Type Strains, Phase III (KMG-III): the genomes of soil and plant-associated and newly described type strains.</title>
        <authorList>
            <person name="Whitman W."/>
        </authorList>
    </citation>
    <scope>NUCLEOTIDE SEQUENCE [LARGE SCALE GENOMIC DNA]</scope>
    <source>
        <strain evidence="14 15">CECT 7287</strain>
    </source>
</reference>
<keyword evidence="8 10" id="KW-0239">DNA-directed DNA polymerase</keyword>
<dbReference type="GO" id="GO:0009360">
    <property type="term" value="C:DNA polymerase III complex"/>
    <property type="evidence" value="ECO:0007669"/>
    <property type="project" value="InterPro"/>
</dbReference>
<feature type="domain" description="DNA polymerase III beta sliding clamp C-terminal" evidence="13">
    <location>
        <begin position="253"/>
        <end position="365"/>
    </location>
</feature>
<evidence type="ECO:0000256" key="10">
    <source>
        <dbReference type="PIRNR" id="PIRNR000804"/>
    </source>
</evidence>
<proteinExistence type="inferred from homology"/>
<gene>
    <name evidence="14" type="ORF">DFP98_108117</name>
</gene>
<dbReference type="InterPro" id="IPR022635">
    <property type="entry name" value="DNA_polIII_beta_C"/>
</dbReference>
<comment type="subcellular location">
    <subcellularLocation>
        <location evidence="1 10">Cytoplasm</location>
    </subcellularLocation>
</comment>
<evidence type="ECO:0000259" key="13">
    <source>
        <dbReference type="Pfam" id="PF02768"/>
    </source>
</evidence>
<dbReference type="PANTHER" id="PTHR30478:SF0">
    <property type="entry name" value="BETA SLIDING CLAMP"/>
    <property type="match status" value="1"/>
</dbReference>
<keyword evidence="5 10" id="KW-0808">Transferase</keyword>
<evidence type="ECO:0000256" key="2">
    <source>
        <dbReference type="ARBA" id="ARBA00010752"/>
    </source>
</evidence>
<dbReference type="PANTHER" id="PTHR30478">
    <property type="entry name" value="DNA POLYMERASE III SUBUNIT BETA"/>
    <property type="match status" value="1"/>
</dbReference>
<evidence type="ECO:0000256" key="9">
    <source>
        <dbReference type="ARBA" id="ARBA00023125"/>
    </source>
</evidence>
<dbReference type="AlphaFoldDB" id="A0A3D9K9S7"/>
<evidence type="ECO:0000256" key="5">
    <source>
        <dbReference type="ARBA" id="ARBA00022679"/>
    </source>
</evidence>
<dbReference type="InterPro" id="IPR001001">
    <property type="entry name" value="DNA_polIII_beta"/>
</dbReference>
<dbReference type="RefSeq" id="WP_116060876.1">
    <property type="nucleotide sequence ID" value="NZ_QRDZ01000008.1"/>
</dbReference>
<dbReference type="GO" id="GO:0008408">
    <property type="term" value="F:3'-5' exonuclease activity"/>
    <property type="evidence" value="ECO:0007669"/>
    <property type="project" value="InterPro"/>
</dbReference>
<dbReference type="SMART" id="SM00480">
    <property type="entry name" value="POL3Bc"/>
    <property type="match status" value="1"/>
</dbReference>
<evidence type="ECO:0000256" key="7">
    <source>
        <dbReference type="ARBA" id="ARBA00022705"/>
    </source>
</evidence>
<feature type="domain" description="DNA polymerase III beta sliding clamp central" evidence="12">
    <location>
        <begin position="139"/>
        <end position="250"/>
    </location>
</feature>
<dbReference type="OrthoDB" id="8421503at2"/>
<evidence type="ECO:0000256" key="4">
    <source>
        <dbReference type="ARBA" id="ARBA00022490"/>
    </source>
</evidence>
<dbReference type="PIRSF" id="PIRSF000804">
    <property type="entry name" value="DNA_pol_III_b"/>
    <property type="match status" value="1"/>
</dbReference>
<dbReference type="Proteomes" id="UP000256977">
    <property type="component" value="Unassembled WGS sequence"/>
</dbReference>
<feature type="domain" description="DNA polymerase III beta sliding clamp N-terminal" evidence="11">
    <location>
        <begin position="3"/>
        <end position="122"/>
    </location>
</feature>
<keyword evidence="4 10" id="KW-0963">Cytoplasm</keyword>
<keyword evidence="7 10" id="KW-0235">DNA replication</keyword>
<dbReference type="Pfam" id="PF02768">
    <property type="entry name" value="DNA_pol3_beta_3"/>
    <property type="match status" value="1"/>
</dbReference>
<dbReference type="NCBIfam" id="TIGR00663">
    <property type="entry name" value="dnan"/>
    <property type="match status" value="1"/>
</dbReference>
<evidence type="ECO:0000313" key="15">
    <source>
        <dbReference type="Proteomes" id="UP000256977"/>
    </source>
</evidence>
<dbReference type="Gene3D" id="3.10.150.10">
    <property type="entry name" value="DNA Polymerase III, subunit A, domain 2"/>
    <property type="match status" value="1"/>
</dbReference>
<dbReference type="Pfam" id="PF02767">
    <property type="entry name" value="DNA_pol3_beta_2"/>
    <property type="match status" value="1"/>
</dbReference>
<evidence type="ECO:0000256" key="8">
    <source>
        <dbReference type="ARBA" id="ARBA00022932"/>
    </source>
</evidence>
<sequence>MLVQVAHDALLLALQHVLRAVSANNPIPILSGVRIHTNEDGIIMTASNTSLAIQYRIPLGDSSATVQKAGAIVVPGRYFYEIIRKLSVGPILLEAKERWFLTIESGKSQIRLCGMDPVEFPSFNHSLSPDPVRKLRLANGSFLKAVKQTAFAASTSETRPVITGVSLVFGNELLHLMATDGIRLAALTIPINGQATDISNVIIPANNLKEVAKMFSAEEGLIEIETGLRQIGFAMNNLQIHSALIEGAFPSVKNIIPQRCISQVVMEKSSLLHAVERACVLAGDNIIRLSVTPESVELTSKTAELGETEEEVQLQTLSGDKFIVSLNGKLLMDILRCIDKESIKISYSGSMSPIMILPVEDTSASLFLITPVRTASSFT</sequence>
<evidence type="ECO:0000256" key="1">
    <source>
        <dbReference type="ARBA" id="ARBA00004496"/>
    </source>
</evidence>
<evidence type="ECO:0000259" key="12">
    <source>
        <dbReference type="Pfam" id="PF02767"/>
    </source>
</evidence>
<keyword evidence="15" id="KW-1185">Reference proteome</keyword>
<evidence type="ECO:0000259" key="11">
    <source>
        <dbReference type="Pfam" id="PF00712"/>
    </source>
</evidence>
<dbReference type="GO" id="GO:0003887">
    <property type="term" value="F:DNA-directed DNA polymerase activity"/>
    <property type="evidence" value="ECO:0007669"/>
    <property type="project" value="UniProtKB-UniRule"/>
</dbReference>
<dbReference type="GO" id="GO:0006271">
    <property type="term" value="P:DNA strand elongation involved in DNA replication"/>
    <property type="evidence" value="ECO:0007669"/>
    <property type="project" value="TreeGrafter"/>
</dbReference>
<comment type="function">
    <text evidence="10">Confers DNA tethering and processivity to DNA polymerases and other proteins. Acts as a clamp, forming a ring around DNA (a reaction catalyzed by the clamp-loading complex) which diffuses in an ATP-independent manner freely and bidirectionally along dsDNA. Initially characterized for its ability to contact the catalytic subunit of DNA polymerase III (Pol III), a complex, multichain enzyme responsible for most of the replicative synthesis in bacteria; Pol III exhibits 3'-5' exonuclease proofreading activity. The beta chain is required for initiation of replication as well as for processivity of DNA replication.</text>
</comment>
<comment type="caution">
    <text evidence="14">The sequence shown here is derived from an EMBL/GenBank/DDBJ whole genome shotgun (WGS) entry which is preliminary data.</text>
</comment>
<dbReference type="EMBL" id="QRDZ01000008">
    <property type="protein sequence ID" value="RED83274.1"/>
    <property type="molecule type" value="Genomic_DNA"/>
</dbReference>
<comment type="subunit">
    <text evidence="10">Forms a ring-shaped head-to-tail homodimer around DNA.</text>
</comment>
<organism evidence="14 15">
    <name type="scientific">Cohnella phaseoli</name>
    <dbReference type="NCBI Taxonomy" id="456490"/>
    <lineage>
        <taxon>Bacteria</taxon>
        <taxon>Bacillati</taxon>
        <taxon>Bacillota</taxon>
        <taxon>Bacilli</taxon>
        <taxon>Bacillales</taxon>
        <taxon>Paenibacillaceae</taxon>
        <taxon>Cohnella</taxon>
    </lineage>
</organism>
<protein>
    <recommendedName>
        <fullName evidence="3 10">Beta sliding clamp</fullName>
    </recommendedName>
</protein>
<dbReference type="Pfam" id="PF00712">
    <property type="entry name" value="DNA_pol3_beta"/>
    <property type="match status" value="1"/>
</dbReference>